<reference evidence="2" key="1">
    <citation type="submission" date="2015-07" db="EMBL/GenBank/DDBJ databases">
        <title>Annotation of Plasmodium falciparum IGH-CR14.</title>
        <authorList>
            <consortium name="The Broad Institute Genome Sequencing Platform"/>
            <person name="Volkman S.K."/>
            <person name="Neafsey D.E."/>
            <person name="Dash A.P."/>
            <person name="Chitnis C.E."/>
            <person name="Hartl D.L."/>
            <person name="Young S.K."/>
            <person name="Zeng Q."/>
            <person name="Koehrsen M."/>
            <person name="Alvarado L."/>
            <person name="Berlin A."/>
            <person name="Borenstein D."/>
            <person name="Chapman S.B."/>
            <person name="Chen Z."/>
            <person name="Engels R."/>
            <person name="Freedman E."/>
            <person name="Gellesch M."/>
            <person name="Goldberg J."/>
            <person name="Griggs A."/>
            <person name="Gujja S."/>
            <person name="Heilman E.R."/>
            <person name="Heiman D.I."/>
            <person name="Howarth C."/>
            <person name="Jen D."/>
            <person name="Larson L."/>
            <person name="Mehta T."/>
            <person name="Neiman D."/>
            <person name="Park D."/>
            <person name="Pearson M."/>
            <person name="Roberts A."/>
            <person name="Saif S."/>
            <person name="Shea T."/>
            <person name="Shenoy N."/>
            <person name="Sisk P."/>
            <person name="Stolte C."/>
            <person name="Sykes S."/>
            <person name="Walk T."/>
            <person name="White J."/>
            <person name="Yandava C."/>
            <person name="Haas B."/>
            <person name="Henn M.R."/>
            <person name="Nusbaum C."/>
            <person name="Birren B."/>
        </authorList>
    </citation>
    <scope>NUCLEOTIDE SEQUENCE [LARGE SCALE GENOMIC DNA]</scope>
    <source>
        <strain evidence="2">IGH-CR14</strain>
    </source>
</reference>
<sequence length="351" mass="42110">MTDINDIIKEIIYRSADECNFNNEELNFTSILKFFYDITNKYNVKKQICDEIFNKLLIICKNIIDDNSITDHDNNIINHHHNNIDNNVDKFNFYYNTNDEYMKTNIKHSDKYQIRDIKNCHNNNNNNNNSSRENNSYYKNSEYVNPLIILKSDEHKNNINNKNNTCSSIVKINPLYNEKPKEEKLDLYYYDINKDKKLNNLYSSYLYKNHQKEQKGIIYNDNNNNNINNHNKNIIISYNNQNVPIHKEKYSCVYLIEDDNIKNNGNHNNIIHIDEKSFLHKNNRNLLKLFLNGDIIHNVYNKIIKNKHLKKTNKYSLQDKNSKMKLYNESNIFLYLLYFKKILSHMVSTFL</sequence>
<organism evidence="1 2">
    <name type="scientific">Plasmodium falciparum IGH-CR14</name>
    <dbReference type="NCBI Taxonomy" id="580059"/>
    <lineage>
        <taxon>Eukaryota</taxon>
        <taxon>Sar</taxon>
        <taxon>Alveolata</taxon>
        <taxon>Apicomplexa</taxon>
        <taxon>Aconoidasida</taxon>
        <taxon>Haemosporida</taxon>
        <taxon>Plasmodiidae</taxon>
        <taxon>Plasmodium</taxon>
        <taxon>Plasmodium (Laverania)</taxon>
    </lineage>
</organism>
<dbReference type="Proteomes" id="UP000054562">
    <property type="component" value="Unassembled WGS sequence"/>
</dbReference>
<gene>
    <name evidence="1" type="ORF">PFMG_01182</name>
</gene>
<dbReference type="AlphaFoldDB" id="A0A0L1I7I5"/>
<name>A0A0L1I7I5_PLAFA</name>
<reference evidence="2" key="2">
    <citation type="submission" date="2015-07" db="EMBL/GenBank/DDBJ databases">
        <title>The genome sequence of Plasmodium falciparum IGH-CR14.</title>
        <authorList>
            <consortium name="The Broad Institute Genome Sequencing Platform"/>
            <person name="Volkman S.K."/>
            <person name="Neafsey D.E."/>
            <person name="Dash A.P."/>
            <person name="Chitnis C.E."/>
            <person name="Hartl D.L."/>
            <person name="Young S.K."/>
            <person name="Kodira C.D."/>
            <person name="Zeng Q."/>
            <person name="Koehrsen M."/>
            <person name="Godfrey P."/>
            <person name="Alvarado L."/>
            <person name="Berlin A."/>
            <person name="Borenstein D."/>
            <person name="Chen Z."/>
            <person name="Engels R."/>
            <person name="Freedman E."/>
            <person name="Gellesch M."/>
            <person name="Goldberg J."/>
            <person name="Griggs A."/>
            <person name="Gujja S."/>
            <person name="Heiman D."/>
            <person name="Hepburn T."/>
            <person name="Howarth C."/>
            <person name="Jen D."/>
            <person name="Larson L."/>
            <person name="Lewis B."/>
            <person name="Mehta T."/>
            <person name="Park D."/>
            <person name="Pearson M."/>
            <person name="Roberts A."/>
            <person name="Saif S."/>
            <person name="Shea T."/>
            <person name="Shenoy N."/>
            <person name="Sisk P."/>
            <person name="Stolte C."/>
            <person name="Sykes S."/>
            <person name="Walk T."/>
            <person name="White J."/>
            <person name="Yandava C."/>
            <person name="Wirth D.F."/>
            <person name="Nusbaum C."/>
            <person name="Birren B."/>
        </authorList>
    </citation>
    <scope>NUCLEOTIDE SEQUENCE [LARGE SCALE GENOMIC DNA]</scope>
    <source>
        <strain evidence="2">IGH-CR14</strain>
    </source>
</reference>
<protein>
    <submittedName>
        <fullName evidence="1">Uncharacterized protein</fullName>
    </submittedName>
</protein>
<evidence type="ECO:0000313" key="2">
    <source>
        <dbReference type="Proteomes" id="UP000054562"/>
    </source>
</evidence>
<dbReference type="EMBL" id="GG665026">
    <property type="protein sequence ID" value="KNG75103.1"/>
    <property type="molecule type" value="Genomic_DNA"/>
</dbReference>
<accession>A0A0L1I7I5</accession>
<proteinExistence type="predicted"/>
<evidence type="ECO:0000313" key="1">
    <source>
        <dbReference type="EMBL" id="KNG75103.1"/>
    </source>
</evidence>